<proteinExistence type="predicted"/>
<organism evidence="2 3">
    <name type="scientific">Engystomops pustulosus</name>
    <name type="common">Tungara frog</name>
    <name type="synonym">Physalaemus pustulosus</name>
    <dbReference type="NCBI Taxonomy" id="76066"/>
    <lineage>
        <taxon>Eukaryota</taxon>
        <taxon>Metazoa</taxon>
        <taxon>Chordata</taxon>
        <taxon>Craniata</taxon>
        <taxon>Vertebrata</taxon>
        <taxon>Euteleostomi</taxon>
        <taxon>Amphibia</taxon>
        <taxon>Batrachia</taxon>
        <taxon>Anura</taxon>
        <taxon>Neobatrachia</taxon>
        <taxon>Hyloidea</taxon>
        <taxon>Leptodactylidae</taxon>
        <taxon>Leiuperinae</taxon>
        <taxon>Engystomops</taxon>
    </lineage>
</organism>
<dbReference type="AlphaFoldDB" id="A0AAV6YQC3"/>
<feature type="compositionally biased region" description="Basic and acidic residues" evidence="1">
    <location>
        <begin position="1"/>
        <end position="12"/>
    </location>
</feature>
<dbReference type="Proteomes" id="UP000824782">
    <property type="component" value="Unassembled WGS sequence"/>
</dbReference>
<accession>A0AAV6YQC3</accession>
<evidence type="ECO:0000256" key="1">
    <source>
        <dbReference type="SAM" id="MobiDB-lite"/>
    </source>
</evidence>
<protein>
    <submittedName>
        <fullName evidence="2">Uncharacterized protein</fullName>
    </submittedName>
</protein>
<comment type="caution">
    <text evidence="2">The sequence shown here is derived from an EMBL/GenBank/DDBJ whole genome shotgun (WGS) entry which is preliminary data.</text>
</comment>
<evidence type="ECO:0000313" key="2">
    <source>
        <dbReference type="EMBL" id="KAG8537170.1"/>
    </source>
</evidence>
<reference evidence="2" key="1">
    <citation type="thesis" date="2020" institute="ProQuest LLC" country="789 East Eisenhower Parkway, Ann Arbor, MI, USA">
        <title>Comparative Genomics and Chromosome Evolution.</title>
        <authorList>
            <person name="Mudd A.B."/>
        </authorList>
    </citation>
    <scope>NUCLEOTIDE SEQUENCE</scope>
    <source>
        <strain evidence="2">237g6f4</strain>
        <tissue evidence="2">Blood</tissue>
    </source>
</reference>
<keyword evidence="3" id="KW-1185">Reference proteome</keyword>
<dbReference type="EMBL" id="WNYA01033086">
    <property type="protein sequence ID" value="KAG8537170.1"/>
    <property type="molecule type" value="Genomic_DNA"/>
</dbReference>
<feature type="region of interest" description="Disordered" evidence="1">
    <location>
        <begin position="1"/>
        <end position="20"/>
    </location>
</feature>
<gene>
    <name evidence="2" type="ORF">GDO81_024967</name>
</gene>
<evidence type="ECO:0000313" key="3">
    <source>
        <dbReference type="Proteomes" id="UP000824782"/>
    </source>
</evidence>
<sequence>MNNPFKVERSPGREIPNPKPGSPFITCRLKAVYRKMSKNVSVIIAFYFYSPGWNPETSRLVQKKEQLIDPEGTVKR</sequence>
<name>A0AAV6YQC3_ENGPU</name>